<evidence type="ECO:0000256" key="10">
    <source>
        <dbReference type="HAMAP-Rule" id="MF_01031"/>
    </source>
</evidence>
<dbReference type="CDD" id="cd01577">
    <property type="entry name" value="IPMI_Swivel"/>
    <property type="match status" value="1"/>
</dbReference>
<dbReference type="Pfam" id="PF00694">
    <property type="entry name" value="Aconitase_C"/>
    <property type="match status" value="1"/>
</dbReference>
<evidence type="ECO:0000256" key="7">
    <source>
        <dbReference type="ARBA" id="ARBA00022605"/>
    </source>
</evidence>
<evidence type="ECO:0000256" key="9">
    <source>
        <dbReference type="ARBA" id="ARBA00023304"/>
    </source>
</evidence>
<comment type="function">
    <text evidence="2 10">Catalyzes the isomerization between 2-isopropylmalate and 3-isopropylmalate, via the formation of 2-isopropylmaleate.</text>
</comment>
<gene>
    <name evidence="10 12" type="primary">leuD</name>
    <name evidence="12" type="ORF">I8U20_00315</name>
</gene>
<evidence type="ECO:0000313" key="12">
    <source>
        <dbReference type="EMBL" id="MBH8593769.1"/>
    </source>
</evidence>
<dbReference type="EMBL" id="JAECVW010000001">
    <property type="protein sequence ID" value="MBH8593769.1"/>
    <property type="molecule type" value="Genomic_DNA"/>
</dbReference>
<dbReference type="NCBIfam" id="TIGR00171">
    <property type="entry name" value="leuD"/>
    <property type="match status" value="1"/>
</dbReference>
<accession>A0A8I1AAH8</accession>
<keyword evidence="13" id="KW-1185">Reference proteome</keyword>
<dbReference type="InterPro" id="IPR000573">
    <property type="entry name" value="AconitaseA/IPMdHydase_ssu_swvl"/>
</dbReference>
<dbReference type="GO" id="GO:0003861">
    <property type="term" value="F:3-isopropylmalate dehydratase activity"/>
    <property type="evidence" value="ECO:0007669"/>
    <property type="project" value="UniProtKB-UniRule"/>
</dbReference>
<dbReference type="RefSeq" id="WP_181731155.1">
    <property type="nucleotide sequence ID" value="NZ_JACEIR010000001.1"/>
</dbReference>
<name>A0A8I1AAH8_THEIN</name>
<dbReference type="GO" id="GO:0009098">
    <property type="term" value="P:L-leucine biosynthetic process"/>
    <property type="evidence" value="ECO:0007669"/>
    <property type="project" value="UniProtKB-UniRule"/>
</dbReference>
<comment type="pathway">
    <text evidence="3 10">Amino-acid biosynthesis; L-leucine biosynthesis; L-leucine from 3-methyl-2-oxobutanoate: step 2/4.</text>
</comment>
<dbReference type="EC" id="4.2.1.33" evidence="10"/>
<dbReference type="InterPro" id="IPR004431">
    <property type="entry name" value="3-IsopropMal_deHydase_ssu"/>
</dbReference>
<dbReference type="HAMAP" id="MF_01031">
    <property type="entry name" value="LeuD_type1"/>
    <property type="match status" value="1"/>
</dbReference>
<dbReference type="UniPathway" id="UPA00048">
    <property type="reaction ID" value="UER00071"/>
</dbReference>
<dbReference type="InterPro" id="IPR050075">
    <property type="entry name" value="LeuD"/>
</dbReference>
<evidence type="ECO:0000256" key="8">
    <source>
        <dbReference type="ARBA" id="ARBA00023239"/>
    </source>
</evidence>
<keyword evidence="8 10" id="KW-0456">Lyase</keyword>
<evidence type="ECO:0000313" key="13">
    <source>
        <dbReference type="Proteomes" id="UP000633619"/>
    </source>
</evidence>
<keyword evidence="6 10" id="KW-0432">Leucine biosynthesis</keyword>
<sequence>MQPLKQHKGIVCPLDRANVDTDAIIPKQFLKRIERTGFGRFLFHDWRFTGDGNPDPDFVLNRPEYKESSVLLARKNFGCGSSREHAPWALQDYGFRVIIASSFADIFYNNCFKNGMLPVSLPEEQVDRLFQNTLETDGYTLTIDLEKQEVRDDAGLCFRFEIDPYRRFCLMNGLDDIGITLQYENQIAQYENELPSYYSVKS</sequence>
<keyword evidence="9 10" id="KW-0100">Branched-chain amino acid biosynthesis</keyword>
<comment type="caution">
    <text evidence="12">The sequence shown here is derived from an EMBL/GenBank/DDBJ whole genome shotgun (WGS) entry which is preliminary data.</text>
</comment>
<dbReference type="AlphaFoldDB" id="A0A8I1AAH8"/>
<dbReference type="GO" id="GO:0009316">
    <property type="term" value="C:3-isopropylmalate dehydratase complex"/>
    <property type="evidence" value="ECO:0007669"/>
    <property type="project" value="InterPro"/>
</dbReference>
<dbReference type="InterPro" id="IPR015928">
    <property type="entry name" value="Aconitase/3IPM_dehydase_swvl"/>
</dbReference>
<dbReference type="Proteomes" id="UP000633619">
    <property type="component" value="Unassembled WGS sequence"/>
</dbReference>
<proteinExistence type="inferred from homology"/>
<dbReference type="InterPro" id="IPR033940">
    <property type="entry name" value="IPMI_Swivel"/>
</dbReference>
<evidence type="ECO:0000256" key="6">
    <source>
        <dbReference type="ARBA" id="ARBA00022430"/>
    </source>
</evidence>
<evidence type="ECO:0000256" key="3">
    <source>
        <dbReference type="ARBA" id="ARBA00004729"/>
    </source>
</evidence>
<evidence type="ECO:0000256" key="5">
    <source>
        <dbReference type="ARBA" id="ARBA00011271"/>
    </source>
</evidence>
<reference evidence="12 13" key="1">
    <citation type="submission" date="2020-12" db="EMBL/GenBank/DDBJ databases">
        <title>WGS of Thermoactinomyces spp.</title>
        <authorList>
            <person name="Cheng K."/>
        </authorList>
    </citation>
    <scope>NUCLEOTIDE SEQUENCE [LARGE SCALE GENOMIC DNA]</scope>
    <source>
        <strain evidence="13">CICC 10671\DSM 43846</strain>
    </source>
</reference>
<evidence type="ECO:0000259" key="11">
    <source>
        <dbReference type="Pfam" id="PF00694"/>
    </source>
</evidence>
<dbReference type="PANTHER" id="PTHR43345:SF5">
    <property type="entry name" value="3-ISOPROPYLMALATE DEHYDRATASE SMALL SUBUNIT"/>
    <property type="match status" value="1"/>
</dbReference>
<comment type="catalytic activity">
    <reaction evidence="1 10">
        <text>(2R,3S)-3-isopropylmalate = (2S)-2-isopropylmalate</text>
        <dbReference type="Rhea" id="RHEA:32287"/>
        <dbReference type="ChEBI" id="CHEBI:1178"/>
        <dbReference type="ChEBI" id="CHEBI:35121"/>
        <dbReference type="EC" id="4.2.1.33"/>
    </reaction>
</comment>
<comment type="subunit">
    <text evidence="5 10">Heterodimer of LeuC and LeuD.</text>
</comment>
<feature type="domain" description="Aconitase A/isopropylmalate dehydratase small subunit swivel" evidence="11">
    <location>
        <begin position="1"/>
        <end position="123"/>
    </location>
</feature>
<organism evidence="12 13">
    <name type="scientific">Thermoactinomyces intermedius</name>
    <dbReference type="NCBI Taxonomy" id="2024"/>
    <lineage>
        <taxon>Bacteria</taxon>
        <taxon>Bacillati</taxon>
        <taxon>Bacillota</taxon>
        <taxon>Bacilli</taxon>
        <taxon>Bacillales</taxon>
        <taxon>Thermoactinomycetaceae</taxon>
        <taxon>Thermoactinomyces</taxon>
    </lineage>
</organism>
<dbReference type="PANTHER" id="PTHR43345">
    <property type="entry name" value="3-ISOPROPYLMALATE DEHYDRATASE SMALL SUBUNIT 2-RELATED-RELATED"/>
    <property type="match status" value="1"/>
</dbReference>
<dbReference type="Gene3D" id="3.20.19.10">
    <property type="entry name" value="Aconitase, domain 4"/>
    <property type="match status" value="1"/>
</dbReference>
<dbReference type="SUPFAM" id="SSF52016">
    <property type="entry name" value="LeuD/IlvD-like"/>
    <property type="match status" value="1"/>
</dbReference>
<evidence type="ECO:0000256" key="2">
    <source>
        <dbReference type="ARBA" id="ARBA00002695"/>
    </source>
</evidence>
<comment type="similarity">
    <text evidence="4 10">Belongs to the LeuD family. LeuD type 1 subfamily.</text>
</comment>
<dbReference type="NCBIfam" id="NF002458">
    <property type="entry name" value="PRK01641.1"/>
    <property type="match status" value="1"/>
</dbReference>
<dbReference type="FunFam" id="3.20.19.10:FF:000003">
    <property type="entry name" value="3-isopropylmalate dehydratase small subunit"/>
    <property type="match status" value="1"/>
</dbReference>
<protein>
    <recommendedName>
        <fullName evidence="10">3-isopropylmalate dehydratase small subunit</fullName>
        <ecNumber evidence="10">4.2.1.33</ecNumber>
    </recommendedName>
    <alternativeName>
        <fullName evidence="10">Alpha-IPM isomerase</fullName>
        <shortName evidence="10">IPMI</shortName>
    </alternativeName>
    <alternativeName>
        <fullName evidence="10">Isopropylmalate isomerase</fullName>
    </alternativeName>
</protein>
<keyword evidence="7 10" id="KW-0028">Amino-acid biosynthesis</keyword>
<evidence type="ECO:0000256" key="4">
    <source>
        <dbReference type="ARBA" id="ARBA00009845"/>
    </source>
</evidence>
<evidence type="ECO:0000256" key="1">
    <source>
        <dbReference type="ARBA" id="ARBA00000491"/>
    </source>
</evidence>